<protein>
    <submittedName>
        <fullName evidence="2">NAD(P)H-dependent oxidoreductase</fullName>
    </submittedName>
</protein>
<dbReference type="Proteomes" id="UP001165586">
    <property type="component" value="Unassembled WGS sequence"/>
</dbReference>
<name>A0ABT2H2D3_9MICO</name>
<keyword evidence="3" id="KW-1185">Reference proteome</keyword>
<evidence type="ECO:0000313" key="2">
    <source>
        <dbReference type="EMBL" id="MCS5734095.1"/>
    </source>
</evidence>
<dbReference type="InterPro" id="IPR029039">
    <property type="entry name" value="Flavoprotein-like_sf"/>
</dbReference>
<dbReference type="Gene3D" id="3.40.50.360">
    <property type="match status" value="1"/>
</dbReference>
<dbReference type="EMBL" id="JANLCJ010000003">
    <property type="protein sequence ID" value="MCS5734095.1"/>
    <property type="molecule type" value="Genomic_DNA"/>
</dbReference>
<evidence type="ECO:0000259" key="1">
    <source>
        <dbReference type="Pfam" id="PF03358"/>
    </source>
</evidence>
<feature type="domain" description="NADPH-dependent FMN reductase-like" evidence="1">
    <location>
        <begin position="5"/>
        <end position="143"/>
    </location>
</feature>
<dbReference type="RefSeq" id="WP_259538944.1">
    <property type="nucleotide sequence ID" value="NZ_JANLCJ010000003.1"/>
</dbReference>
<sequence length="184" mass="20073">MPTPRLLIIVASVRSGRVGAAVGEWVAARAESVDGVEVDVADLAEVRLPLHDEPHHPRLRDYVGEDARRWSARVESADGVVFVMPEYNHSFSAPLKNAIDYLHQEWVGMPVGLVSYGGLSGGTRAVVALQPVLVNLGMHLVRTNVEIAWVAEHVHDGAFVPTERHERALEALLAELAVMVSRPV</sequence>
<comment type="caution">
    <text evidence="2">The sequence shown here is derived from an EMBL/GenBank/DDBJ whole genome shotgun (WGS) entry which is preliminary data.</text>
</comment>
<organism evidence="2 3">
    <name type="scientific">Herbiconiux daphne</name>
    <dbReference type="NCBI Taxonomy" id="2970914"/>
    <lineage>
        <taxon>Bacteria</taxon>
        <taxon>Bacillati</taxon>
        <taxon>Actinomycetota</taxon>
        <taxon>Actinomycetes</taxon>
        <taxon>Micrococcales</taxon>
        <taxon>Microbacteriaceae</taxon>
        <taxon>Herbiconiux</taxon>
    </lineage>
</organism>
<dbReference type="InterPro" id="IPR050712">
    <property type="entry name" value="NAD(P)H-dep_reductase"/>
</dbReference>
<dbReference type="Pfam" id="PF03358">
    <property type="entry name" value="FMN_red"/>
    <property type="match status" value="1"/>
</dbReference>
<dbReference type="SUPFAM" id="SSF52218">
    <property type="entry name" value="Flavoproteins"/>
    <property type="match status" value="1"/>
</dbReference>
<accession>A0ABT2H2D3</accession>
<gene>
    <name evidence="2" type="ORF">N1032_10135</name>
</gene>
<evidence type="ECO:0000313" key="3">
    <source>
        <dbReference type="Proteomes" id="UP001165586"/>
    </source>
</evidence>
<reference evidence="2" key="1">
    <citation type="submission" date="2022-08" db="EMBL/GenBank/DDBJ databases">
        <authorList>
            <person name="Deng Y."/>
            <person name="Han X.-F."/>
            <person name="Zhang Y.-Q."/>
        </authorList>
    </citation>
    <scope>NUCLEOTIDE SEQUENCE</scope>
    <source>
        <strain evidence="2">CPCC 203386</strain>
    </source>
</reference>
<dbReference type="PANTHER" id="PTHR30543:SF21">
    <property type="entry name" value="NAD(P)H-DEPENDENT FMN REDUCTASE LOT6"/>
    <property type="match status" value="1"/>
</dbReference>
<proteinExistence type="predicted"/>
<dbReference type="PANTHER" id="PTHR30543">
    <property type="entry name" value="CHROMATE REDUCTASE"/>
    <property type="match status" value="1"/>
</dbReference>
<dbReference type="InterPro" id="IPR005025">
    <property type="entry name" value="FMN_Rdtase-like_dom"/>
</dbReference>